<feature type="region of interest" description="Disordered" evidence="1">
    <location>
        <begin position="549"/>
        <end position="572"/>
    </location>
</feature>
<accession>A0A6A5FZ56</accession>
<dbReference type="GeneID" id="9821964"/>
<dbReference type="InterPro" id="IPR057432">
    <property type="entry name" value="Lin-15A/B-like_dom"/>
</dbReference>
<evidence type="ECO:0000313" key="3">
    <source>
        <dbReference type="EMBL" id="KAF1747629.1"/>
    </source>
</evidence>
<name>A0A6A5FZ56_CAERE</name>
<dbReference type="Pfam" id="PF25375">
    <property type="entry name" value="Lin-15B"/>
    <property type="match status" value="2"/>
</dbReference>
<dbReference type="AlphaFoldDB" id="A0A6A5FZ56"/>
<feature type="compositionally biased region" description="Polar residues" evidence="1">
    <location>
        <begin position="199"/>
        <end position="217"/>
    </location>
</feature>
<feature type="compositionally biased region" description="Polar residues" evidence="1">
    <location>
        <begin position="632"/>
        <end position="652"/>
    </location>
</feature>
<feature type="domain" description="Lin-15A/B-like" evidence="2">
    <location>
        <begin position="712"/>
        <end position="827"/>
    </location>
</feature>
<protein>
    <recommendedName>
        <fullName evidence="2">Lin-15A/B-like domain-containing protein</fullName>
    </recommendedName>
</protein>
<proteinExistence type="predicted"/>
<evidence type="ECO:0000313" key="4">
    <source>
        <dbReference type="Proteomes" id="UP000483820"/>
    </source>
</evidence>
<evidence type="ECO:0000259" key="2">
    <source>
        <dbReference type="Pfam" id="PF25375"/>
    </source>
</evidence>
<feature type="region of interest" description="Disordered" evidence="1">
    <location>
        <begin position="189"/>
        <end position="217"/>
    </location>
</feature>
<evidence type="ECO:0000256" key="1">
    <source>
        <dbReference type="SAM" id="MobiDB-lite"/>
    </source>
</evidence>
<dbReference type="Proteomes" id="UP000483820">
    <property type="component" value="Chromosome X"/>
</dbReference>
<dbReference type="RefSeq" id="XP_053579285.1">
    <property type="nucleotide sequence ID" value="XM_053735719.1"/>
</dbReference>
<dbReference type="CTD" id="9821964"/>
<comment type="caution">
    <text evidence="3">The sequence shown here is derived from an EMBL/GenBank/DDBJ whole genome shotgun (WGS) entry which is preliminary data.</text>
</comment>
<dbReference type="KEGG" id="crq:GCK72_024094"/>
<gene>
    <name evidence="3" type="ORF">GCK72_024094</name>
</gene>
<organism evidence="3 4">
    <name type="scientific">Caenorhabditis remanei</name>
    <name type="common">Caenorhabditis vulgaris</name>
    <dbReference type="NCBI Taxonomy" id="31234"/>
    <lineage>
        <taxon>Eukaryota</taxon>
        <taxon>Metazoa</taxon>
        <taxon>Ecdysozoa</taxon>
        <taxon>Nematoda</taxon>
        <taxon>Chromadorea</taxon>
        <taxon>Rhabditida</taxon>
        <taxon>Rhabditina</taxon>
        <taxon>Rhabditomorpha</taxon>
        <taxon>Rhabditoidea</taxon>
        <taxon>Rhabditidae</taxon>
        <taxon>Peloderinae</taxon>
        <taxon>Caenorhabditis</taxon>
    </lineage>
</organism>
<reference evidence="3 4" key="1">
    <citation type="submission" date="2019-12" db="EMBL/GenBank/DDBJ databases">
        <title>Chromosome-level assembly of the Caenorhabditis remanei genome.</title>
        <authorList>
            <person name="Teterina A.A."/>
            <person name="Willis J.H."/>
            <person name="Phillips P.C."/>
        </authorList>
    </citation>
    <scope>NUCLEOTIDE SEQUENCE [LARGE SCALE GENOMIC DNA]</scope>
    <source>
        <strain evidence="3 4">PX506</strain>
        <tissue evidence="3">Whole organism</tissue>
    </source>
</reference>
<sequence>MLTHLLVDFIIDTGLNFSAFDNLKFHEFVKYLNPKVKLPTSAEMTIFYEKVTEWDNRVLVMVRNDGDRNSQEYLLADDANDKVYYQSHEYSDTEAHVLQDSMEMGSNEMSMQMQNMKYTDQNHGLDYGAAFENGNIPSEQLQMSDEPLAIDNENHQEEKCSLISWENVSIGSTYAGLNNIMPEALSSGSVVSDEDEFNQQESSSDSSPIGQESQSFQDSNSYASTSLVPALHCKSLGKIEIKQENQANLPYPKYFLGCKVLKIEKNIVTLKSIPGYLNKPCIVCCERKEGRHMREVKGSYNAYIMIFACIKNGYYSKEKGKQISRLHTFYSCICHNNEMCLIPMLVATKVASYEAEEANNIFVVTPENFAKQAVRIIGTTWEITTGCVQHDIQVALGTLFSFWFFKVMFVPVVMLGVHKHRADQTRDRTYLTYLLVDFKRDTGLSFSAFDNVKFHRIVKFLNPDVKLPTSAEMTNFYDTYHEAFTGSNNNVLVNAGNERDRNSEEYMPVDVTDDQVDYPSHEYSDTEAHVLQDSMEMGSNEMSMQMQDTEYTDPNSGMGYGAASENERFPSEQLQMSDEPLATDNENHQEGKCSQINLQNSPIGSTYADLNNIMPEAQLSGSVVGDRDEFNQQKSSSDSSPMGQESPSFQNSNSYASTSLVPALHCESLGKIEIKQENQANLPYPKYFLGCKVLKIEKNIVTLKYIRGYSYPCIVCCEKGRDMREVKCSNAYIMIYACIKNGYYSKEKGKQISRLHKFWSCRSHLDDMYNSACKHMGIANPTTDIHAENKNVVDALPHITEIKNSRNTVERINSLGIFIELLKKFCETYKRNYDVYTVKPIIEAPLY</sequence>
<feature type="region of interest" description="Disordered" evidence="1">
    <location>
        <begin position="629"/>
        <end position="652"/>
    </location>
</feature>
<dbReference type="EMBL" id="WUAV01000006">
    <property type="protein sequence ID" value="KAF1747629.1"/>
    <property type="molecule type" value="Genomic_DNA"/>
</dbReference>
<feature type="domain" description="Lin-15A/B-like" evidence="2">
    <location>
        <begin position="278"/>
        <end position="340"/>
    </location>
</feature>